<dbReference type="EC" id="6.3.4.13" evidence="3 11"/>
<dbReference type="Pfam" id="PF02844">
    <property type="entry name" value="GARS_N"/>
    <property type="match status" value="1"/>
</dbReference>
<dbReference type="EMBL" id="CP132508">
    <property type="protein sequence ID" value="WPD18189.1"/>
    <property type="molecule type" value="Genomic_DNA"/>
</dbReference>
<dbReference type="Pfam" id="PF01071">
    <property type="entry name" value="GARS_A"/>
    <property type="match status" value="1"/>
</dbReference>
<keyword evidence="5 12" id="KW-0547">Nucleotide-binding</keyword>
<evidence type="ECO:0000313" key="14">
    <source>
        <dbReference type="EMBL" id="WPD18189.1"/>
    </source>
</evidence>
<evidence type="ECO:0000256" key="1">
    <source>
        <dbReference type="ARBA" id="ARBA00001936"/>
    </source>
</evidence>
<dbReference type="SMART" id="SM01209">
    <property type="entry name" value="GARS_A"/>
    <property type="match status" value="1"/>
</dbReference>
<feature type="domain" description="ATP-grasp" evidence="13">
    <location>
        <begin position="108"/>
        <end position="314"/>
    </location>
</feature>
<keyword evidence="6 11" id="KW-0658">Purine biosynthesis</keyword>
<accession>A0ABZ0QND0</accession>
<dbReference type="GO" id="GO:0004637">
    <property type="term" value="F:phosphoribosylamine-glycine ligase activity"/>
    <property type="evidence" value="ECO:0007669"/>
    <property type="project" value="UniProtKB-EC"/>
</dbReference>
<keyword evidence="15" id="KW-1185">Reference proteome</keyword>
<gene>
    <name evidence="11 14" type="primary">purD</name>
    <name evidence="14" type="ORF">Q5761_07270</name>
</gene>
<evidence type="ECO:0000256" key="9">
    <source>
        <dbReference type="ARBA" id="ARBA00042242"/>
    </source>
</evidence>
<dbReference type="InterPro" id="IPR011054">
    <property type="entry name" value="Rudment_hybrid_motif"/>
</dbReference>
<evidence type="ECO:0000256" key="2">
    <source>
        <dbReference type="ARBA" id="ARBA00005174"/>
    </source>
</evidence>
<evidence type="ECO:0000256" key="10">
    <source>
        <dbReference type="ARBA" id="ARBA00042864"/>
    </source>
</evidence>
<dbReference type="Gene3D" id="3.30.470.20">
    <property type="entry name" value="ATP-grasp fold, B domain"/>
    <property type="match status" value="1"/>
</dbReference>
<evidence type="ECO:0000256" key="8">
    <source>
        <dbReference type="ARBA" id="ARBA00038345"/>
    </source>
</evidence>
<dbReference type="NCBIfam" id="TIGR00877">
    <property type="entry name" value="purD"/>
    <property type="match status" value="1"/>
</dbReference>
<dbReference type="Gene3D" id="3.40.50.20">
    <property type="match status" value="1"/>
</dbReference>
<name>A0ABZ0QND0_9FIRM</name>
<dbReference type="InterPro" id="IPR020561">
    <property type="entry name" value="PRibGlycinamid_synth_ATP-grasp"/>
</dbReference>
<dbReference type="Proteomes" id="UP001304683">
    <property type="component" value="Chromosome"/>
</dbReference>
<dbReference type="PANTHER" id="PTHR43472">
    <property type="entry name" value="PHOSPHORIBOSYLAMINE--GLYCINE LIGASE"/>
    <property type="match status" value="1"/>
</dbReference>
<comment type="similarity">
    <text evidence="8 11">Belongs to the GARS family.</text>
</comment>
<evidence type="ECO:0000256" key="7">
    <source>
        <dbReference type="ARBA" id="ARBA00022840"/>
    </source>
</evidence>
<proteinExistence type="inferred from homology"/>
<dbReference type="SMART" id="SM01210">
    <property type="entry name" value="GARS_C"/>
    <property type="match status" value="1"/>
</dbReference>
<dbReference type="SUPFAM" id="SSF52440">
    <property type="entry name" value="PreATP-grasp domain"/>
    <property type="match status" value="1"/>
</dbReference>
<evidence type="ECO:0000313" key="15">
    <source>
        <dbReference type="Proteomes" id="UP001304683"/>
    </source>
</evidence>
<evidence type="ECO:0000259" key="13">
    <source>
        <dbReference type="PROSITE" id="PS50975"/>
    </source>
</evidence>
<organism evidence="14 15">
    <name type="scientific">Thermaerobacter composti</name>
    <dbReference type="NCBI Taxonomy" id="554949"/>
    <lineage>
        <taxon>Bacteria</taxon>
        <taxon>Bacillati</taxon>
        <taxon>Bacillota</taxon>
        <taxon>Clostridia</taxon>
        <taxon>Eubacteriales</taxon>
        <taxon>Clostridiales Family XVII. Incertae Sedis</taxon>
        <taxon>Thermaerobacter</taxon>
    </lineage>
</organism>
<comment type="catalytic activity">
    <reaction evidence="11">
        <text>5-phospho-beta-D-ribosylamine + glycine + ATP = N(1)-(5-phospho-beta-D-ribosyl)glycinamide + ADP + phosphate + H(+)</text>
        <dbReference type="Rhea" id="RHEA:17453"/>
        <dbReference type="ChEBI" id="CHEBI:15378"/>
        <dbReference type="ChEBI" id="CHEBI:30616"/>
        <dbReference type="ChEBI" id="CHEBI:43474"/>
        <dbReference type="ChEBI" id="CHEBI:57305"/>
        <dbReference type="ChEBI" id="CHEBI:58681"/>
        <dbReference type="ChEBI" id="CHEBI:143788"/>
        <dbReference type="ChEBI" id="CHEBI:456216"/>
        <dbReference type="EC" id="6.3.4.13"/>
    </reaction>
</comment>
<dbReference type="PROSITE" id="PS50975">
    <property type="entry name" value="ATP_GRASP"/>
    <property type="match status" value="1"/>
</dbReference>
<dbReference type="InterPro" id="IPR011761">
    <property type="entry name" value="ATP-grasp"/>
</dbReference>
<evidence type="ECO:0000256" key="5">
    <source>
        <dbReference type="ARBA" id="ARBA00022741"/>
    </source>
</evidence>
<dbReference type="RefSeq" id="WP_318750045.1">
    <property type="nucleotide sequence ID" value="NZ_CP132508.1"/>
</dbReference>
<dbReference type="Gene3D" id="3.30.1490.20">
    <property type="entry name" value="ATP-grasp fold, A domain"/>
    <property type="match status" value="1"/>
</dbReference>
<dbReference type="HAMAP" id="MF_00138">
    <property type="entry name" value="GARS"/>
    <property type="match status" value="1"/>
</dbReference>
<dbReference type="PANTHER" id="PTHR43472:SF1">
    <property type="entry name" value="PHOSPHORIBOSYLAMINE--GLYCINE LIGASE, CHLOROPLASTIC"/>
    <property type="match status" value="1"/>
</dbReference>
<protein>
    <recommendedName>
        <fullName evidence="3 11">Phosphoribosylamine--glycine ligase</fullName>
        <ecNumber evidence="3 11">6.3.4.13</ecNumber>
    </recommendedName>
    <alternativeName>
        <fullName evidence="11">GARS</fullName>
    </alternativeName>
    <alternativeName>
        <fullName evidence="9 11">Glycinamide ribonucleotide synthetase</fullName>
    </alternativeName>
    <alternativeName>
        <fullName evidence="10 11">Phosphoribosylglycinamide synthetase</fullName>
    </alternativeName>
</protein>
<evidence type="ECO:0000256" key="6">
    <source>
        <dbReference type="ARBA" id="ARBA00022755"/>
    </source>
</evidence>
<comment type="pathway">
    <text evidence="2 11">Purine metabolism; IMP biosynthesis via de novo pathway; N(1)-(5-phospho-D-ribosyl)glycinamide from 5-phospho-alpha-D-ribose 1-diphosphate: step 2/2.</text>
</comment>
<keyword evidence="7 12" id="KW-0067">ATP-binding</keyword>
<keyword evidence="4 11" id="KW-0436">Ligase</keyword>
<dbReference type="InterPro" id="IPR020562">
    <property type="entry name" value="PRibGlycinamide_synth_N"/>
</dbReference>
<dbReference type="InterPro" id="IPR000115">
    <property type="entry name" value="PRibGlycinamide_synth"/>
</dbReference>
<dbReference type="SUPFAM" id="SSF56059">
    <property type="entry name" value="Glutathione synthetase ATP-binding domain-like"/>
    <property type="match status" value="1"/>
</dbReference>
<sequence>MRVAIVGSGGREHALARALLRSPRVQRVLALPGSDGMAASGVECLGGDPLDLDDAVRRLAARRVDLVVVGPEAPLVAGLADRLEAAGIAVFGPRQAAARIEGSKAFAKAFMARHGIPTAAGRVFDDPAEAEDFLRRNPGPWVVKADGLAAGKGVFVCADAAAARAAVHRLMRQGALGTAGRRVVIEERLEGREVSVLAITDGERVHPLAPARDYKRLADGDRGPNTGGMGAFSPVPDVTSELLDQIRRRILEPAVAGLAAEGRPFRGVLYAGLMLTAAGPQVLEFNCRWGDPEAQVLIPRLATDLAALCWEVATGRLPAAAPTWWPDAAVCVVLAAPGYPDEPARGLPITGLEEAAALPGVWIDHAGTRREGGRWVTAGGRVVGVTARGPTLAEARRRAYEAVARIDFPGRQFRRDITLDVPGPDGPTAARG</sequence>
<evidence type="ECO:0000256" key="12">
    <source>
        <dbReference type="PROSITE-ProRule" id="PRU00409"/>
    </source>
</evidence>
<dbReference type="Pfam" id="PF02843">
    <property type="entry name" value="GARS_C"/>
    <property type="match status" value="1"/>
</dbReference>
<dbReference type="InterPro" id="IPR020560">
    <property type="entry name" value="PRibGlycinamide_synth_C-dom"/>
</dbReference>
<dbReference type="Gene3D" id="3.90.600.10">
    <property type="entry name" value="Phosphoribosylglycinamide synthetase, C-terminal domain"/>
    <property type="match status" value="1"/>
</dbReference>
<reference evidence="14 15" key="1">
    <citation type="submission" date="2023-08" db="EMBL/GenBank/DDBJ databases">
        <title>Genome sequence of Thermaerobacter compostii strain Ins1, a spore-forming filamentous bacterium isolated from a deep geothermal reservoir.</title>
        <authorList>
            <person name="Bregnard D."/>
            <person name="Gonzalez D."/>
            <person name="Junier P."/>
        </authorList>
    </citation>
    <scope>NUCLEOTIDE SEQUENCE [LARGE SCALE GENOMIC DNA]</scope>
    <source>
        <strain evidence="14 15">Ins1</strain>
    </source>
</reference>
<dbReference type="InterPro" id="IPR016185">
    <property type="entry name" value="PreATP-grasp_dom_sf"/>
</dbReference>
<dbReference type="InterPro" id="IPR037123">
    <property type="entry name" value="PRibGlycinamide_synth_C_sf"/>
</dbReference>
<dbReference type="SUPFAM" id="SSF51246">
    <property type="entry name" value="Rudiment single hybrid motif"/>
    <property type="match status" value="1"/>
</dbReference>
<dbReference type="InterPro" id="IPR013815">
    <property type="entry name" value="ATP_grasp_subdomain_1"/>
</dbReference>
<comment type="cofactor">
    <cofactor evidence="1">
        <name>Mn(2+)</name>
        <dbReference type="ChEBI" id="CHEBI:29035"/>
    </cofactor>
</comment>
<evidence type="ECO:0000256" key="4">
    <source>
        <dbReference type="ARBA" id="ARBA00022598"/>
    </source>
</evidence>
<evidence type="ECO:0000256" key="3">
    <source>
        <dbReference type="ARBA" id="ARBA00013255"/>
    </source>
</evidence>
<evidence type="ECO:0000256" key="11">
    <source>
        <dbReference type="HAMAP-Rule" id="MF_00138"/>
    </source>
</evidence>